<dbReference type="AlphaFoldDB" id="A0A061RYP3"/>
<gene>
    <name evidence="1" type="ORF">TSPGSL018_22454</name>
</gene>
<evidence type="ECO:0000313" key="1">
    <source>
        <dbReference type="EMBL" id="JAC75646.1"/>
    </source>
</evidence>
<proteinExistence type="predicted"/>
<accession>A0A061RYP3</accession>
<protein>
    <submittedName>
        <fullName evidence="1">Uncharacterized protein</fullName>
    </submittedName>
</protein>
<sequence length="36" mass="4054">MAESTAWAERARSMPVFATGRDIWKADQTDQADQRG</sequence>
<dbReference type="EMBL" id="GBEZ01009990">
    <property type="protein sequence ID" value="JAC75646.1"/>
    <property type="molecule type" value="Transcribed_RNA"/>
</dbReference>
<reference evidence="1" key="1">
    <citation type="submission" date="2014-05" db="EMBL/GenBank/DDBJ databases">
        <title>The transcriptome of the halophilic microalga Tetraselmis sp. GSL018 isolated from the Great Salt Lake, Utah.</title>
        <authorList>
            <person name="Jinkerson R.E."/>
            <person name="D'Adamo S."/>
            <person name="Posewitz M.C."/>
        </authorList>
    </citation>
    <scope>NUCLEOTIDE SEQUENCE</scope>
    <source>
        <strain evidence="1">GSL018</strain>
    </source>
</reference>
<feature type="non-terminal residue" evidence="1">
    <location>
        <position position="36"/>
    </location>
</feature>
<name>A0A061RYP3_9CHLO</name>
<organism evidence="1">
    <name type="scientific">Tetraselmis sp. GSL018</name>
    <dbReference type="NCBI Taxonomy" id="582737"/>
    <lineage>
        <taxon>Eukaryota</taxon>
        <taxon>Viridiplantae</taxon>
        <taxon>Chlorophyta</taxon>
        <taxon>core chlorophytes</taxon>
        <taxon>Chlorodendrophyceae</taxon>
        <taxon>Chlorodendrales</taxon>
        <taxon>Chlorodendraceae</taxon>
        <taxon>Tetraselmis</taxon>
    </lineage>
</organism>